<feature type="domain" description="Secretin/TonB short N-terminal" evidence="13">
    <location>
        <begin position="72"/>
        <end position="124"/>
    </location>
</feature>
<dbReference type="PROSITE" id="PS52016">
    <property type="entry name" value="TONB_DEPENDENT_REC_3"/>
    <property type="match status" value="1"/>
</dbReference>
<organism evidence="14 15">
    <name type="scientific">Ohtaekwangia kribbensis</name>
    <dbReference type="NCBI Taxonomy" id="688913"/>
    <lineage>
        <taxon>Bacteria</taxon>
        <taxon>Pseudomonadati</taxon>
        <taxon>Bacteroidota</taxon>
        <taxon>Cytophagia</taxon>
        <taxon>Cytophagales</taxon>
        <taxon>Fulvivirgaceae</taxon>
        <taxon>Ohtaekwangia</taxon>
    </lineage>
</organism>
<keyword evidence="4" id="KW-0410">Iron transport</keyword>
<keyword evidence="6" id="KW-0408">Iron</keyword>
<evidence type="ECO:0000256" key="8">
    <source>
        <dbReference type="ARBA" id="ARBA00023136"/>
    </source>
</evidence>
<comment type="caution">
    <text evidence="14">The sequence shown here is derived from an EMBL/GenBank/DDBJ whole genome shotgun (WGS) entry which is preliminary data.</text>
</comment>
<proteinExistence type="inferred from homology"/>
<evidence type="ECO:0000313" key="15">
    <source>
        <dbReference type="Proteomes" id="UP001597112"/>
    </source>
</evidence>
<evidence type="ECO:0000259" key="13">
    <source>
        <dbReference type="SMART" id="SM00965"/>
    </source>
</evidence>
<dbReference type="SUPFAM" id="SSF56935">
    <property type="entry name" value="Porins"/>
    <property type="match status" value="1"/>
</dbReference>
<dbReference type="Pfam" id="PF07660">
    <property type="entry name" value="STN"/>
    <property type="match status" value="1"/>
</dbReference>
<dbReference type="Gene3D" id="2.60.40.1120">
    <property type="entry name" value="Carboxypeptidase-like, regulatory domain"/>
    <property type="match status" value="1"/>
</dbReference>
<name>A0ABW3KBI7_9BACT</name>
<gene>
    <name evidence="14" type="ORF">ACFQ21_29150</name>
</gene>
<comment type="similarity">
    <text evidence="10 11">Belongs to the TonB-dependent receptor family.</text>
</comment>
<evidence type="ECO:0000256" key="1">
    <source>
        <dbReference type="ARBA" id="ARBA00004571"/>
    </source>
</evidence>
<dbReference type="InterPro" id="IPR011662">
    <property type="entry name" value="Secretin/TonB_short_N"/>
</dbReference>
<dbReference type="InterPro" id="IPR039426">
    <property type="entry name" value="TonB-dep_rcpt-like"/>
</dbReference>
<evidence type="ECO:0000256" key="5">
    <source>
        <dbReference type="ARBA" id="ARBA00022692"/>
    </source>
</evidence>
<keyword evidence="2 10" id="KW-0813">Transport</keyword>
<evidence type="ECO:0000256" key="7">
    <source>
        <dbReference type="ARBA" id="ARBA00023077"/>
    </source>
</evidence>
<dbReference type="Pfam" id="PF13715">
    <property type="entry name" value="CarbopepD_reg_2"/>
    <property type="match status" value="1"/>
</dbReference>
<dbReference type="NCBIfam" id="TIGR04057">
    <property type="entry name" value="SusC_RagA_signa"/>
    <property type="match status" value="1"/>
</dbReference>
<dbReference type="Proteomes" id="UP001597112">
    <property type="component" value="Unassembled WGS sequence"/>
</dbReference>
<dbReference type="Pfam" id="PF00593">
    <property type="entry name" value="TonB_dep_Rec_b-barrel"/>
    <property type="match status" value="1"/>
</dbReference>
<keyword evidence="15" id="KW-1185">Reference proteome</keyword>
<dbReference type="RefSeq" id="WP_377586121.1">
    <property type="nucleotide sequence ID" value="NZ_JBHTKA010000016.1"/>
</dbReference>
<dbReference type="InterPro" id="IPR008969">
    <property type="entry name" value="CarboxyPept-like_regulatory"/>
</dbReference>
<dbReference type="Gene3D" id="3.55.50.30">
    <property type="match status" value="1"/>
</dbReference>
<keyword evidence="8 10" id="KW-0472">Membrane</keyword>
<keyword evidence="14" id="KW-0675">Receptor</keyword>
<evidence type="ECO:0000256" key="10">
    <source>
        <dbReference type="PROSITE-ProRule" id="PRU01360"/>
    </source>
</evidence>
<reference evidence="15" key="1">
    <citation type="journal article" date="2019" name="Int. J. Syst. Evol. Microbiol.">
        <title>The Global Catalogue of Microorganisms (GCM) 10K type strain sequencing project: providing services to taxonomists for standard genome sequencing and annotation.</title>
        <authorList>
            <consortium name="The Broad Institute Genomics Platform"/>
            <consortium name="The Broad Institute Genome Sequencing Center for Infectious Disease"/>
            <person name="Wu L."/>
            <person name="Ma J."/>
        </authorList>
    </citation>
    <scope>NUCLEOTIDE SEQUENCE [LARGE SCALE GENOMIC DNA]</scope>
    <source>
        <strain evidence="15">CCUG 58938</strain>
    </source>
</reference>
<dbReference type="SMART" id="SM00965">
    <property type="entry name" value="STN"/>
    <property type="match status" value="1"/>
</dbReference>
<evidence type="ECO:0000256" key="6">
    <source>
        <dbReference type="ARBA" id="ARBA00023004"/>
    </source>
</evidence>
<evidence type="ECO:0000256" key="9">
    <source>
        <dbReference type="ARBA" id="ARBA00023237"/>
    </source>
</evidence>
<dbReference type="InterPro" id="IPR012910">
    <property type="entry name" value="Plug_dom"/>
</dbReference>
<evidence type="ECO:0000256" key="12">
    <source>
        <dbReference type="SAM" id="MobiDB-lite"/>
    </source>
</evidence>
<dbReference type="EMBL" id="JBHTKA010000016">
    <property type="protein sequence ID" value="MFD1003427.1"/>
    <property type="molecule type" value="Genomic_DNA"/>
</dbReference>
<dbReference type="NCBIfam" id="TIGR04056">
    <property type="entry name" value="OMP_RagA_SusC"/>
    <property type="match status" value="1"/>
</dbReference>
<comment type="subcellular location">
    <subcellularLocation>
        <location evidence="1 10">Cell outer membrane</location>
        <topology evidence="1 10">Multi-pass membrane protein</topology>
    </subcellularLocation>
</comment>
<feature type="region of interest" description="Disordered" evidence="12">
    <location>
        <begin position="659"/>
        <end position="679"/>
    </location>
</feature>
<dbReference type="InterPro" id="IPR023997">
    <property type="entry name" value="TonB-dep_OMP_SusC/RagA_CS"/>
</dbReference>
<dbReference type="SUPFAM" id="SSF49464">
    <property type="entry name" value="Carboxypeptidase regulatory domain-like"/>
    <property type="match status" value="1"/>
</dbReference>
<protein>
    <submittedName>
        <fullName evidence="14">TonB-dependent receptor</fullName>
    </submittedName>
</protein>
<accession>A0ABW3KBI7</accession>
<dbReference type="InterPro" id="IPR037066">
    <property type="entry name" value="Plug_dom_sf"/>
</dbReference>
<dbReference type="InterPro" id="IPR023996">
    <property type="entry name" value="TonB-dep_OMP_SusC/RagA"/>
</dbReference>
<evidence type="ECO:0000256" key="3">
    <source>
        <dbReference type="ARBA" id="ARBA00022452"/>
    </source>
</evidence>
<keyword evidence="4" id="KW-0406">Ion transport</keyword>
<dbReference type="InterPro" id="IPR036942">
    <property type="entry name" value="Beta-barrel_TonB_sf"/>
</dbReference>
<keyword evidence="9 10" id="KW-0998">Cell outer membrane</keyword>
<sequence>MKYFYQFLNKQAIAAYPRCAVYSMAFLLLCLVALPGAGQAAQKKSKRTVIELSVSNLPLKDVLTELERQTEYTFVVNHSRLASLNRSITVSIREERIEPVLDKILEGTNVTYTIRKKQITLVAVTQTPSSILHYQSGGGSALTSSNVNYIPLPGLVNKKLIAISGQVTDSPDGAPLPGVNVLEKGTSNGVATDAEGKFALNVSSETSVLVFSFIGYITQEITVGSQTVLNVQMASDINTLNEVVVVGYGTQEKSDVTGSISSVKGSDFANLPVSSTQQALQGRTAGVNIVRSGGEPGNTGAIRIRGVGTVNDANPLIIIDGVPSDGPLVDVNPNDIESVEVLKDASASAIYGTRAANGVVIVTTKRGKFGQSLRMSVNGYSGVSNRIKSIDVLDAPTLAMLKRERYTNDGLAIDPIWEDPQYQTQLTDWQDEVLGKGTINNLDVSVSSGGEKSAFALSGGVYNEQGMIRNSYFKRYSFRINSDHKISSKFKLGQNLQITTQAGTAPNTLSAQDGLVWSAIRFHPGLPVKLADGSYSTSQVSSQFGDINNPIFTIDTQDRRSTRSRLLGSVNGDFEIFKGLHAKANVALDASFGDYREFNIRVLNQTRTTTNNSRTVSSYKSYSLLQEYFLNYNKQFGVHDVTIVAGYSQQTFDYSDMSAQKKDLPSEDPSQRYLNSGGTLTSATEGRSYNALQSAFGRANYSLKNKYLATVTFRADASSRFAPDKRWGYFPAFSLGWRISEEPFFTNMTNVVSNLKITGGYGELGNSNIPALQYLSLISGGYRYSFGSEQTLGSAQSLIGNLNIGWERATMTSFGLEAGLFQNKVVATLGYFNKQTKDMLLAPPSLGSIGTATIPFQNVGRLENKGVELELSYRKSDGPITYTIAGNFSYITNKVTKLFNSNFLSSQLYGRSSSEISRTYEGHPIATFYGWKTNGLYQNQSEIDSDPNITEDPRRSNGQIQPGDVRFLDLNGDHVIDDEDRTIIGNPTPKITYGINAGIEYKGFDVTLFFLGSAKVDIYNADRMQGIDPTYPFNMYAETINRWHGEGTSNSIPRMTTARDNLNHRTSDMFVESGAFFRLKNVTVGYTLPQSITNVVRISKARFYVTGQNIFIITNYKGMDPELGIVQGNFQMNVDYAQYPQARTWTVGAQLSF</sequence>
<keyword evidence="3 10" id="KW-1134">Transmembrane beta strand</keyword>
<feature type="region of interest" description="Disordered" evidence="12">
    <location>
        <begin position="942"/>
        <end position="961"/>
    </location>
</feature>
<dbReference type="Gene3D" id="2.40.170.20">
    <property type="entry name" value="TonB-dependent receptor, beta-barrel domain"/>
    <property type="match status" value="1"/>
</dbReference>
<keyword evidence="7 11" id="KW-0798">TonB box</keyword>
<evidence type="ECO:0000256" key="2">
    <source>
        <dbReference type="ARBA" id="ARBA00022448"/>
    </source>
</evidence>
<dbReference type="Pfam" id="PF07715">
    <property type="entry name" value="Plug"/>
    <property type="match status" value="1"/>
</dbReference>
<keyword evidence="5 10" id="KW-0812">Transmembrane</keyword>
<evidence type="ECO:0000256" key="11">
    <source>
        <dbReference type="RuleBase" id="RU003357"/>
    </source>
</evidence>
<evidence type="ECO:0000313" key="14">
    <source>
        <dbReference type="EMBL" id="MFD1003427.1"/>
    </source>
</evidence>
<dbReference type="Gene3D" id="2.170.130.10">
    <property type="entry name" value="TonB-dependent receptor, plug domain"/>
    <property type="match status" value="1"/>
</dbReference>
<dbReference type="InterPro" id="IPR000531">
    <property type="entry name" value="Beta-barrel_TonB"/>
</dbReference>
<evidence type="ECO:0000256" key="4">
    <source>
        <dbReference type="ARBA" id="ARBA00022496"/>
    </source>
</evidence>